<sequence length="46" mass="5229">PGMFPKSLRGYVERALARCKDDKQMAACQAVMKEILFAPFYVCIMT</sequence>
<protein>
    <submittedName>
        <fullName evidence="1">Leukocyte receptor cluster member-like protein</fullName>
    </submittedName>
</protein>
<feature type="non-terminal residue" evidence="1">
    <location>
        <position position="1"/>
    </location>
</feature>
<dbReference type="AlphaFoldDB" id="A0A392R7Y9"/>
<name>A0A392R7Y9_9FABA</name>
<keyword evidence="2" id="KW-1185">Reference proteome</keyword>
<organism evidence="1 2">
    <name type="scientific">Trifolium medium</name>
    <dbReference type="NCBI Taxonomy" id="97028"/>
    <lineage>
        <taxon>Eukaryota</taxon>
        <taxon>Viridiplantae</taxon>
        <taxon>Streptophyta</taxon>
        <taxon>Embryophyta</taxon>
        <taxon>Tracheophyta</taxon>
        <taxon>Spermatophyta</taxon>
        <taxon>Magnoliopsida</taxon>
        <taxon>eudicotyledons</taxon>
        <taxon>Gunneridae</taxon>
        <taxon>Pentapetalae</taxon>
        <taxon>rosids</taxon>
        <taxon>fabids</taxon>
        <taxon>Fabales</taxon>
        <taxon>Fabaceae</taxon>
        <taxon>Papilionoideae</taxon>
        <taxon>50 kb inversion clade</taxon>
        <taxon>NPAAA clade</taxon>
        <taxon>Hologalegina</taxon>
        <taxon>IRL clade</taxon>
        <taxon>Trifolieae</taxon>
        <taxon>Trifolium</taxon>
    </lineage>
</organism>
<dbReference type="EMBL" id="LXQA010198145">
    <property type="protein sequence ID" value="MCI32723.1"/>
    <property type="molecule type" value="Genomic_DNA"/>
</dbReference>
<dbReference type="Proteomes" id="UP000265520">
    <property type="component" value="Unassembled WGS sequence"/>
</dbReference>
<evidence type="ECO:0000313" key="2">
    <source>
        <dbReference type="Proteomes" id="UP000265520"/>
    </source>
</evidence>
<accession>A0A392R7Y9</accession>
<proteinExistence type="predicted"/>
<evidence type="ECO:0000313" key="1">
    <source>
        <dbReference type="EMBL" id="MCI32723.1"/>
    </source>
</evidence>
<comment type="caution">
    <text evidence="1">The sequence shown here is derived from an EMBL/GenBank/DDBJ whole genome shotgun (WGS) entry which is preliminary data.</text>
</comment>
<reference evidence="1 2" key="1">
    <citation type="journal article" date="2018" name="Front. Plant Sci.">
        <title>Red Clover (Trifolium pratense) and Zigzag Clover (T. medium) - A Picture of Genomic Similarities and Differences.</title>
        <authorList>
            <person name="Dluhosova J."/>
            <person name="Istvanek J."/>
            <person name="Nedelnik J."/>
            <person name="Repkova J."/>
        </authorList>
    </citation>
    <scope>NUCLEOTIDE SEQUENCE [LARGE SCALE GENOMIC DNA]</scope>
    <source>
        <strain evidence="2">cv. 10/8</strain>
        <tissue evidence="1">Leaf</tissue>
    </source>
</reference>
<keyword evidence="1" id="KW-0675">Receptor</keyword>